<sequence length="286" mass="31710">MSGKLSNVSLLNEQGICLLSLDGGGVRGLSSLHVLKRIMDGYNVERKRNGKNPQKPSEVFDLIGGTSTGGVIFSNQSRVHQSKFSLRGQTQARFDSKTLESAINKTIRERGLSPTDKMLEATEPSCKVERQTDGLGKILSIQDMSFADGAFGANNPVEQVEDEATEIWCSETGNIKPLVKCFISIGTGNMGTYDINDRVDKFVATLAKMSTDAERVAEAFMSRWRQHYDQGRYFRFNVENGLKSVGMKEYRKKGEIQGATYRYLDSQAQSLLLRKCIENLALKQGG</sequence>
<dbReference type="GO" id="GO:0019369">
    <property type="term" value="P:arachidonate metabolic process"/>
    <property type="evidence" value="ECO:0007669"/>
    <property type="project" value="TreeGrafter"/>
</dbReference>
<keyword evidence="6" id="KW-1185">Reference proteome</keyword>
<organism evidence="5 6">
    <name type="scientific">Fusarium langsethiae</name>
    <dbReference type="NCBI Taxonomy" id="179993"/>
    <lineage>
        <taxon>Eukaryota</taxon>
        <taxon>Fungi</taxon>
        <taxon>Dikarya</taxon>
        <taxon>Ascomycota</taxon>
        <taxon>Pezizomycotina</taxon>
        <taxon>Sordariomycetes</taxon>
        <taxon>Hypocreomycetidae</taxon>
        <taxon>Hypocreales</taxon>
        <taxon>Nectriaceae</taxon>
        <taxon>Fusarium</taxon>
    </lineage>
</organism>
<dbReference type="Proteomes" id="UP000037904">
    <property type="component" value="Unassembled WGS sequence"/>
</dbReference>
<evidence type="ECO:0000313" key="5">
    <source>
        <dbReference type="EMBL" id="KPA37445.1"/>
    </source>
</evidence>
<dbReference type="GO" id="GO:0047499">
    <property type="term" value="F:calcium-independent phospholipase A2 activity"/>
    <property type="evidence" value="ECO:0007669"/>
    <property type="project" value="TreeGrafter"/>
</dbReference>
<evidence type="ECO:0000313" key="6">
    <source>
        <dbReference type="Proteomes" id="UP000037904"/>
    </source>
</evidence>
<dbReference type="PANTHER" id="PTHR24185:SF1">
    <property type="entry name" value="CALCIUM-INDEPENDENT PHOSPHOLIPASE A2-GAMMA"/>
    <property type="match status" value="1"/>
</dbReference>
<dbReference type="Pfam" id="PF01734">
    <property type="entry name" value="Patatin"/>
    <property type="match status" value="1"/>
</dbReference>
<feature type="domain" description="PNPLA" evidence="4">
    <location>
        <begin position="19"/>
        <end position="118"/>
    </location>
</feature>
<evidence type="ECO:0000256" key="1">
    <source>
        <dbReference type="ARBA" id="ARBA00022801"/>
    </source>
</evidence>
<comment type="caution">
    <text evidence="5">The sequence shown here is derived from an EMBL/GenBank/DDBJ whole genome shotgun (WGS) entry which is preliminary data.</text>
</comment>
<dbReference type="SUPFAM" id="SSF52151">
    <property type="entry name" value="FabD/lysophospholipase-like"/>
    <property type="match status" value="1"/>
</dbReference>
<keyword evidence="3" id="KW-0443">Lipid metabolism</keyword>
<dbReference type="GO" id="GO:0016020">
    <property type="term" value="C:membrane"/>
    <property type="evidence" value="ECO:0007669"/>
    <property type="project" value="TreeGrafter"/>
</dbReference>
<reference evidence="5 6" key="1">
    <citation type="submission" date="2015-04" db="EMBL/GenBank/DDBJ databases">
        <title>The draft genome sequence of Fusarium langsethiae, a T-2/HT-2 mycotoxin producer.</title>
        <authorList>
            <person name="Lysoe E."/>
            <person name="Divon H.H."/>
            <person name="Terzi V."/>
            <person name="Orru L."/>
            <person name="Lamontanara A."/>
            <person name="Kolseth A.-K."/>
            <person name="Frandsen R.J."/>
            <person name="Nielsen K."/>
            <person name="Thrane U."/>
        </authorList>
    </citation>
    <scope>NUCLEOTIDE SEQUENCE [LARGE SCALE GENOMIC DNA]</scope>
    <source>
        <strain evidence="5 6">Fl201059</strain>
    </source>
</reference>
<name>A0A0N0DBY6_FUSLA</name>
<accession>A0A0N0DBY6</accession>
<dbReference type="AlphaFoldDB" id="A0A0N0DBY6"/>
<protein>
    <submittedName>
        <fullName evidence="5">Calcium-independent phospholipase a2-gamma</fullName>
    </submittedName>
</protein>
<gene>
    <name evidence="5" type="ORF">FLAG1_09746</name>
</gene>
<keyword evidence="2" id="KW-0442">Lipid degradation</keyword>
<dbReference type="GO" id="GO:0046486">
    <property type="term" value="P:glycerolipid metabolic process"/>
    <property type="evidence" value="ECO:0007669"/>
    <property type="project" value="UniProtKB-ARBA"/>
</dbReference>
<dbReference type="Gene3D" id="3.40.1090.10">
    <property type="entry name" value="Cytosolic phospholipase A2 catalytic domain"/>
    <property type="match status" value="2"/>
</dbReference>
<dbReference type="InterPro" id="IPR016035">
    <property type="entry name" value="Acyl_Trfase/lysoPLipase"/>
</dbReference>
<evidence type="ECO:0000256" key="3">
    <source>
        <dbReference type="ARBA" id="ARBA00023098"/>
    </source>
</evidence>
<keyword evidence="1" id="KW-0378">Hydrolase</keyword>
<dbReference type="GO" id="GO:0016042">
    <property type="term" value="P:lipid catabolic process"/>
    <property type="evidence" value="ECO:0007669"/>
    <property type="project" value="UniProtKB-KW"/>
</dbReference>
<proteinExistence type="predicted"/>
<evidence type="ECO:0000256" key="2">
    <source>
        <dbReference type="ARBA" id="ARBA00022963"/>
    </source>
</evidence>
<dbReference type="PANTHER" id="PTHR24185">
    <property type="entry name" value="CALCIUM-INDEPENDENT PHOSPHOLIPASE A2-GAMMA"/>
    <property type="match status" value="1"/>
</dbReference>
<dbReference type="EMBL" id="JXCE01000414">
    <property type="protein sequence ID" value="KPA37445.1"/>
    <property type="molecule type" value="Genomic_DNA"/>
</dbReference>
<dbReference type="InterPro" id="IPR002641">
    <property type="entry name" value="PNPLA_dom"/>
</dbReference>
<evidence type="ECO:0000259" key="4">
    <source>
        <dbReference type="Pfam" id="PF01734"/>
    </source>
</evidence>